<feature type="compositionally biased region" description="Basic and acidic residues" evidence="2">
    <location>
        <begin position="424"/>
        <end position="440"/>
    </location>
</feature>
<feature type="transmembrane region" description="Helical" evidence="3">
    <location>
        <begin position="272"/>
        <end position="297"/>
    </location>
</feature>
<evidence type="ECO:0000259" key="5">
    <source>
        <dbReference type="Pfam" id="PF14257"/>
    </source>
</evidence>
<feature type="region of interest" description="Disordered" evidence="2">
    <location>
        <begin position="307"/>
        <end position="440"/>
    </location>
</feature>
<dbReference type="Proteomes" id="UP000712157">
    <property type="component" value="Unassembled WGS sequence"/>
</dbReference>
<feature type="compositionally biased region" description="Low complexity" evidence="2">
    <location>
        <begin position="313"/>
        <end position="349"/>
    </location>
</feature>
<keyword evidence="7" id="KW-1185">Reference proteome</keyword>
<accession>A0A949NBK5</accession>
<keyword evidence="4" id="KW-0732">Signal</keyword>
<keyword evidence="3" id="KW-0472">Membrane</keyword>
<evidence type="ECO:0000256" key="3">
    <source>
        <dbReference type="SAM" id="Phobius"/>
    </source>
</evidence>
<sequence length="440" mass="48730">MKKRCLAIGVSVALGLMMLAGCGSKSSSSVKNEFSDAKSSAAYDAAAPAQGVGEAAEMPAAEPEEGQAQELTENAAESRKLIKTVYLDMETRNFDEMIVNISEKVEELGGYLEQSQVQGSGYNQENGRRYASMVARVPAAKLNGFVDQVSGMGNVINKQESVEDVTLSYVDVESRINALKVEQQRLTELLAQAESVDAIIALESRLSEVRYELESYESQLRTYDNQVDYSTVSMNIQEVERITQTKQDTVLERISSGLSDNFYNLGQGLLNFFIWFVVSLPYILLLAVIGLIVWLVLHISTRRHRKKMEARRQNMQHPQPMPPQSQARGGRQPQQVPPQGAQPQGAGVPKEQMPPKRAGESQEPQQVPPKKAGESQKPQQIPPKREGESQELQQVPPKKAGESQEPHQIPPQKQEPDVTSETVIPDKTDKEKEKDGESKL</sequence>
<dbReference type="Pfam" id="PF14257">
    <property type="entry name" value="DUF4349"/>
    <property type="match status" value="1"/>
</dbReference>
<dbReference type="PROSITE" id="PS51257">
    <property type="entry name" value="PROKAR_LIPOPROTEIN"/>
    <property type="match status" value="1"/>
</dbReference>
<proteinExistence type="predicted"/>
<keyword evidence="1" id="KW-0175">Coiled coil</keyword>
<reference evidence="6" key="1">
    <citation type="submission" date="2021-06" db="EMBL/GenBank/DDBJ databases">
        <title>Description of novel taxa of the family Lachnospiraceae.</title>
        <authorList>
            <person name="Chaplin A.V."/>
            <person name="Sokolova S.R."/>
            <person name="Pikina A.P."/>
            <person name="Korzhanova M."/>
            <person name="Belova V."/>
            <person name="Korostin D."/>
            <person name="Efimov B.A."/>
        </authorList>
    </citation>
    <scope>NUCLEOTIDE SEQUENCE</scope>
    <source>
        <strain evidence="6">ASD5720</strain>
    </source>
</reference>
<feature type="compositionally biased region" description="Low complexity" evidence="2">
    <location>
        <begin position="52"/>
        <end position="61"/>
    </location>
</feature>
<feature type="chain" id="PRO_5038645504" evidence="4">
    <location>
        <begin position="21"/>
        <end position="440"/>
    </location>
</feature>
<protein>
    <submittedName>
        <fullName evidence="6">DUF4349 domain-containing protein</fullName>
    </submittedName>
</protein>
<evidence type="ECO:0000256" key="4">
    <source>
        <dbReference type="SAM" id="SignalP"/>
    </source>
</evidence>
<dbReference type="InterPro" id="IPR025645">
    <property type="entry name" value="DUF4349"/>
</dbReference>
<feature type="coiled-coil region" evidence="1">
    <location>
        <begin position="176"/>
        <end position="226"/>
    </location>
</feature>
<keyword evidence="3" id="KW-1133">Transmembrane helix</keyword>
<evidence type="ECO:0000313" key="6">
    <source>
        <dbReference type="EMBL" id="MBU9737687.1"/>
    </source>
</evidence>
<name>A0A949NBK5_9FIRM</name>
<dbReference type="EMBL" id="JAHQCW010000023">
    <property type="protein sequence ID" value="MBU9737687.1"/>
    <property type="molecule type" value="Genomic_DNA"/>
</dbReference>
<evidence type="ECO:0000313" key="7">
    <source>
        <dbReference type="Proteomes" id="UP000712157"/>
    </source>
</evidence>
<comment type="caution">
    <text evidence="6">The sequence shown here is derived from an EMBL/GenBank/DDBJ whole genome shotgun (WGS) entry which is preliminary data.</text>
</comment>
<gene>
    <name evidence="6" type="ORF">KTH89_14160</name>
</gene>
<organism evidence="6 7">
    <name type="scientific">Diplocloster agilis</name>
    <dbReference type="NCBI Taxonomy" id="2850323"/>
    <lineage>
        <taxon>Bacteria</taxon>
        <taxon>Bacillati</taxon>
        <taxon>Bacillota</taxon>
        <taxon>Clostridia</taxon>
        <taxon>Lachnospirales</taxon>
        <taxon>Lachnospiraceae</taxon>
        <taxon>Diplocloster</taxon>
    </lineage>
</organism>
<feature type="domain" description="DUF4349" evidence="5">
    <location>
        <begin position="79"/>
        <end position="294"/>
    </location>
</feature>
<feature type="region of interest" description="Disordered" evidence="2">
    <location>
        <begin position="52"/>
        <end position="74"/>
    </location>
</feature>
<evidence type="ECO:0000256" key="2">
    <source>
        <dbReference type="SAM" id="MobiDB-lite"/>
    </source>
</evidence>
<dbReference type="RefSeq" id="WP_238722134.1">
    <property type="nucleotide sequence ID" value="NZ_JAHQCW010000023.1"/>
</dbReference>
<feature type="signal peptide" evidence="4">
    <location>
        <begin position="1"/>
        <end position="20"/>
    </location>
</feature>
<dbReference type="AlphaFoldDB" id="A0A949NBK5"/>
<keyword evidence="3" id="KW-0812">Transmembrane</keyword>
<evidence type="ECO:0000256" key="1">
    <source>
        <dbReference type="SAM" id="Coils"/>
    </source>
</evidence>